<dbReference type="EMBL" id="LR798225">
    <property type="protein sequence ID" value="CAB5194904.1"/>
    <property type="molecule type" value="Genomic_DNA"/>
</dbReference>
<protein>
    <recommendedName>
        <fullName evidence="2">Acb2/Tad1 hairpin domain-containing protein</fullName>
    </recommendedName>
</protein>
<dbReference type="GO" id="GO:0000166">
    <property type="term" value="F:nucleotide binding"/>
    <property type="evidence" value="ECO:0007669"/>
    <property type="project" value="UniProtKB-KW"/>
</dbReference>
<keyword evidence="1" id="KW-0547">Nucleotide-binding</keyword>
<evidence type="ECO:0000313" key="3">
    <source>
        <dbReference type="EMBL" id="CAB5194904.1"/>
    </source>
</evidence>
<gene>
    <name evidence="3" type="ORF">UFOVP172_37</name>
</gene>
<dbReference type="InterPro" id="IPR056098">
    <property type="entry name" value="Acb2/Tad1_hairpin"/>
</dbReference>
<reference evidence="3" key="1">
    <citation type="submission" date="2020-05" db="EMBL/GenBank/DDBJ databases">
        <authorList>
            <person name="Chiriac C."/>
            <person name="Salcher M."/>
            <person name="Ghai R."/>
            <person name="Kavagutti S V."/>
        </authorList>
    </citation>
    <scope>NUCLEOTIDE SEQUENCE</scope>
</reference>
<dbReference type="Pfam" id="PF24729">
    <property type="entry name" value="Acb2_Tad1_hairpin"/>
    <property type="match status" value="1"/>
</dbReference>
<evidence type="ECO:0000256" key="1">
    <source>
        <dbReference type="ARBA" id="ARBA00022741"/>
    </source>
</evidence>
<proteinExistence type="predicted"/>
<name>A0A6J7WIU8_9CAUD</name>
<accession>A0A6J7WIU8</accession>
<evidence type="ECO:0000259" key="2">
    <source>
        <dbReference type="Pfam" id="PF24729"/>
    </source>
</evidence>
<organism evidence="3">
    <name type="scientific">uncultured Caudovirales phage</name>
    <dbReference type="NCBI Taxonomy" id="2100421"/>
    <lineage>
        <taxon>Viruses</taxon>
        <taxon>Duplodnaviria</taxon>
        <taxon>Heunggongvirae</taxon>
        <taxon>Uroviricota</taxon>
        <taxon>Caudoviricetes</taxon>
        <taxon>Peduoviridae</taxon>
        <taxon>Maltschvirus</taxon>
        <taxon>Maltschvirus maltsch</taxon>
    </lineage>
</organism>
<feature type="domain" description="Acb2/Tad1 hairpin" evidence="2">
    <location>
        <begin position="47"/>
        <end position="107"/>
    </location>
</feature>
<sequence length="120" mass="13415">MRKIEIGTEKYTVVFAADHPEHNANHTYQVFTAVAGGGAVGTAIQTVQFQKGAIKERGINGVMNEDLIAMVIDRLESFQNSPFKCRENALAITKLEEALHWLRHRTTKRENRGVEGTHVV</sequence>